<dbReference type="InterPro" id="IPR006158">
    <property type="entry name" value="Cobalamin-bd"/>
</dbReference>
<dbReference type="GO" id="GO:0031419">
    <property type="term" value="F:cobalamin binding"/>
    <property type="evidence" value="ECO:0007669"/>
    <property type="project" value="InterPro"/>
</dbReference>
<keyword evidence="2" id="KW-0170">Cobalt</keyword>
<dbReference type="EMBL" id="LUTY01002604">
    <property type="protein sequence ID" value="OAD19939.1"/>
    <property type="molecule type" value="Genomic_DNA"/>
</dbReference>
<dbReference type="Gene3D" id="3.40.50.280">
    <property type="entry name" value="Cobalamin-binding domain"/>
    <property type="match status" value="1"/>
</dbReference>
<comment type="caution">
    <text evidence="4">The sequence shown here is derived from an EMBL/GenBank/DDBJ whole genome shotgun (WGS) entry which is preliminary data.</text>
</comment>
<reference evidence="4 5" key="1">
    <citation type="submission" date="2016-05" db="EMBL/GenBank/DDBJ databases">
        <title>Single-cell genome of chain-forming Candidatus Thiomargarita nelsonii and comparison to other large sulfur-oxidizing bacteria.</title>
        <authorList>
            <person name="Winkel M."/>
            <person name="Salman V."/>
            <person name="Woyke T."/>
            <person name="Schulz-Vogt H."/>
            <person name="Richter M."/>
            <person name="Flood B."/>
            <person name="Bailey J."/>
            <person name="Amann R."/>
            <person name="Mussmann M."/>
        </authorList>
    </citation>
    <scope>NUCLEOTIDE SEQUENCE [LARGE SCALE GENOMIC DNA]</scope>
    <source>
        <strain evidence="4 5">THI036</strain>
    </source>
</reference>
<evidence type="ECO:0000313" key="5">
    <source>
        <dbReference type="Proteomes" id="UP000076962"/>
    </source>
</evidence>
<dbReference type="GO" id="GO:0050667">
    <property type="term" value="P:homocysteine metabolic process"/>
    <property type="evidence" value="ECO:0007669"/>
    <property type="project" value="TreeGrafter"/>
</dbReference>
<evidence type="ECO:0000256" key="2">
    <source>
        <dbReference type="ARBA" id="ARBA00023285"/>
    </source>
</evidence>
<keyword evidence="1" id="KW-0479">Metal-binding</keyword>
<dbReference type="Pfam" id="PF02607">
    <property type="entry name" value="B12-binding_2"/>
    <property type="match status" value="1"/>
</dbReference>
<keyword evidence="5" id="KW-1185">Reference proteome</keyword>
<gene>
    <name evidence="4" type="ORF">THIOM_004384</name>
</gene>
<dbReference type="InterPro" id="IPR036724">
    <property type="entry name" value="Cobalamin-bd_sf"/>
</dbReference>
<name>A0A176RW36_9GAMM</name>
<dbReference type="AlphaFoldDB" id="A0A176RW36"/>
<dbReference type="PANTHER" id="PTHR45833:SF1">
    <property type="entry name" value="METHIONINE SYNTHASE"/>
    <property type="match status" value="1"/>
</dbReference>
<sequence>MAWAKVLLTGIGIPSEELAKNLQVVREALKNALSEETAAIVDEYIEQGLTQLPELPSELPTFIESDEPHAELALQYLNILLRGERHVASRLILDAVEGGINVKDIYMHIFQRSQYEIGRLWQMNQINVAQEHYCTAATQLIMSQLYPYIFATERQNHALVATCVGGELHELGVRMVTDFFEIEGWDTYYLGANAPTPSILQALKERNADVLAISATMTFHVRAVSELIAAVRSNEAFQNIKIMVGGYPFNIEPALWKQVGADAYAHDAKEAIVVANTF</sequence>
<dbReference type="GO" id="GO:0008705">
    <property type="term" value="F:methionine synthase activity"/>
    <property type="evidence" value="ECO:0007669"/>
    <property type="project" value="TreeGrafter"/>
</dbReference>
<dbReference type="GO" id="GO:0005829">
    <property type="term" value="C:cytosol"/>
    <property type="evidence" value="ECO:0007669"/>
    <property type="project" value="TreeGrafter"/>
</dbReference>
<dbReference type="InterPro" id="IPR003759">
    <property type="entry name" value="Cbl-bd_cap"/>
</dbReference>
<dbReference type="GO" id="GO:0046872">
    <property type="term" value="F:metal ion binding"/>
    <property type="evidence" value="ECO:0007669"/>
    <property type="project" value="UniProtKB-KW"/>
</dbReference>
<dbReference type="Pfam" id="PF02310">
    <property type="entry name" value="B12-binding"/>
    <property type="match status" value="1"/>
</dbReference>
<evidence type="ECO:0000313" key="4">
    <source>
        <dbReference type="EMBL" id="OAD19939.1"/>
    </source>
</evidence>
<dbReference type="PANTHER" id="PTHR45833">
    <property type="entry name" value="METHIONINE SYNTHASE"/>
    <property type="match status" value="1"/>
</dbReference>
<dbReference type="InterPro" id="IPR050554">
    <property type="entry name" value="Met_Synthase/Corrinoid"/>
</dbReference>
<dbReference type="PATRIC" id="fig|1003181.4.peg.5775"/>
<protein>
    <submittedName>
        <fullName evidence="4">Cobalamin B12-binding domain-containing protein</fullName>
    </submittedName>
</protein>
<dbReference type="SUPFAM" id="SSF52242">
    <property type="entry name" value="Cobalamin (vitamin B12)-binding domain"/>
    <property type="match status" value="1"/>
</dbReference>
<dbReference type="PROSITE" id="PS51332">
    <property type="entry name" value="B12_BINDING"/>
    <property type="match status" value="1"/>
</dbReference>
<dbReference type="GO" id="GO:0046653">
    <property type="term" value="P:tetrahydrofolate metabolic process"/>
    <property type="evidence" value="ECO:0007669"/>
    <property type="project" value="TreeGrafter"/>
</dbReference>
<dbReference type="Proteomes" id="UP000076962">
    <property type="component" value="Unassembled WGS sequence"/>
</dbReference>
<feature type="domain" description="B12-binding" evidence="3">
    <location>
        <begin position="156"/>
        <end position="278"/>
    </location>
</feature>
<dbReference type="InterPro" id="IPR036594">
    <property type="entry name" value="Meth_synthase_dom"/>
</dbReference>
<evidence type="ECO:0000259" key="3">
    <source>
        <dbReference type="PROSITE" id="PS51332"/>
    </source>
</evidence>
<accession>A0A176RW36</accession>
<evidence type="ECO:0000256" key="1">
    <source>
        <dbReference type="ARBA" id="ARBA00022723"/>
    </source>
</evidence>
<proteinExistence type="predicted"/>
<organism evidence="4 5">
    <name type="scientific">Candidatus Thiomargarita nelsonii</name>
    <dbReference type="NCBI Taxonomy" id="1003181"/>
    <lineage>
        <taxon>Bacteria</taxon>
        <taxon>Pseudomonadati</taxon>
        <taxon>Pseudomonadota</taxon>
        <taxon>Gammaproteobacteria</taxon>
        <taxon>Thiotrichales</taxon>
        <taxon>Thiotrichaceae</taxon>
        <taxon>Thiomargarita</taxon>
    </lineage>
</organism>
<dbReference type="Gene3D" id="1.10.1240.10">
    <property type="entry name" value="Methionine synthase domain"/>
    <property type="match status" value="1"/>
</dbReference>